<feature type="domain" description="Smr" evidence="1">
    <location>
        <begin position="54"/>
        <end position="126"/>
    </location>
</feature>
<dbReference type="InterPro" id="IPR036063">
    <property type="entry name" value="Smr_dom_sf"/>
</dbReference>
<evidence type="ECO:0000313" key="2">
    <source>
        <dbReference type="EMBL" id="SVA38127.1"/>
    </source>
</evidence>
<protein>
    <recommendedName>
        <fullName evidence="1">Smr domain-containing protein</fullName>
    </recommendedName>
</protein>
<organism evidence="2">
    <name type="scientific">marine metagenome</name>
    <dbReference type="NCBI Taxonomy" id="408172"/>
    <lineage>
        <taxon>unclassified sequences</taxon>
        <taxon>metagenomes</taxon>
        <taxon>ecological metagenomes</taxon>
    </lineage>
</organism>
<sequence length="126" mass="14094">MKTCRRCGNKIPDRARKCPYCDLQQHAHPAVGSVAPRPKDEVKTINLKKGFPPVHEALQQMKYEIDKARSRGFRVVRLIHGYGSTGTGGKIKQAVREELAGMQHRGDVKRFVVGYDGNPGVTRVEL</sequence>
<dbReference type="PROSITE" id="PS50828">
    <property type="entry name" value="SMR"/>
    <property type="match status" value="1"/>
</dbReference>
<gene>
    <name evidence="2" type="ORF">METZ01_LOCUS90981</name>
</gene>
<dbReference type="Pfam" id="PF01713">
    <property type="entry name" value="Smr"/>
    <property type="match status" value="1"/>
</dbReference>
<dbReference type="EMBL" id="UINC01008473">
    <property type="protein sequence ID" value="SVA38127.1"/>
    <property type="molecule type" value="Genomic_DNA"/>
</dbReference>
<dbReference type="Gene3D" id="3.30.1370.110">
    <property type="match status" value="1"/>
</dbReference>
<dbReference type="InterPro" id="IPR002625">
    <property type="entry name" value="Smr_dom"/>
</dbReference>
<evidence type="ECO:0000259" key="1">
    <source>
        <dbReference type="PROSITE" id="PS50828"/>
    </source>
</evidence>
<dbReference type="AlphaFoldDB" id="A0A381VEP7"/>
<reference evidence="2" key="1">
    <citation type="submission" date="2018-05" db="EMBL/GenBank/DDBJ databases">
        <authorList>
            <person name="Lanie J.A."/>
            <person name="Ng W.-L."/>
            <person name="Kazmierczak K.M."/>
            <person name="Andrzejewski T.M."/>
            <person name="Davidsen T.M."/>
            <person name="Wayne K.J."/>
            <person name="Tettelin H."/>
            <person name="Glass J.I."/>
            <person name="Rusch D."/>
            <person name="Podicherti R."/>
            <person name="Tsui H.-C.T."/>
            <person name="Winkler M.E."/>
        </authorList>
    </citation>
    <scope>NUCLEOTIDE SEQUENCE</scope>
</reference>
<dbReference type="SUPFAM" id="SSF160443">
    <property type="entry name" value="SMR domain-like"/>
    <property type="match status" value="1"/>
</dbReference>
<proteinExistence type="predicted"/>
<accession>A0A381VEP7</accession>
<name>A0A381VEP7_9ZZZZ</name>